<organism evidence="2 3">
    <name type="scientific">Tetrapyrgos nigripes</name>
    <dbReference type="NCBI Taxonomy" id="182062"/>
    <lineage>
        <taxon>Eukaryota</taxon>
        <taxon>Fungi</taxon>
        <taxon>Dikarya</taxon>
        <taxon>Basidiomycota</taxon>
        <taxon>Agaricomycotina</taxon>
        <taxon>Agaricomycetes</taxon>
        <taxon>Agaricomycetidae</taxon>
        <taxon>Agaricales</taxon>
        <taxon>Marasmiineae</taxon>
        <taxon>Marasmiaceae</taxon>
        <taxon>Tetrapyrgos</taxon>
    </lineage>
</organism>
<feature type="compositionally biased region" description="Polar residues" evidence="1">
    <location>
        <begin position="131"/>
        <end position="163"/>
    </location>
</feature>
<keyword evidence="3" id="KW-1185">Reference proteome</keyword>
<sequence length="560" mass="61270">MVSSPTSSNEPSTKDTPSFPSRTENKLKRKAEDDSGLDRQRRVNLNLRTFNSSAAVSSLVIPDFAPTAPAVCTPVVSKASRDVWSGSATPGFLGGLPLGRAAPAPELAVVAARPGQGEGPVPNRDDENDGAGTQPQTINPRQSQLQWPSWEQSRDSNQNQESETAPDSTDAGSSTSGGGEGDGVHYHIQNHYTYNTYNNDLRHAVVNSNNHNDTSHNDRSIHDHSNITHYHVAPNNFSELYGIPVASAPSAAASASDGQIPGIPNGVGVDPRKQPGHGYPPNQGHISKQSGRFNDMRCPPLSHNLDNLHTNQRGNSNANVNPQFTFRPASQPQGQRSRAQTQIQQEPIPPQASGSGSGQNKKGKGKGKAQVEDGTEASELPSSLVKFSFKTYSSTIHNINVQYHSPPDSPTFPLNHPPFNRNEYQYIRLSSETSTASTPSAFNKFPLDSLDPFSWSTVRGIAAPKVCAWKYKDETSCNEMLHGFNVDHTHKLLRDPKTKKIHCRWQNCSASVQSKNWGQHMNHHLGVMYMWGLCSKTYVSKNKMHKRVQTKREAKEEPDG</sequence>
<accession>A0A8H5GAG1</accession>
<dbReference type="EMBL" id="JAACJM010000042">
    <property type="protein sequence ID" value="KAF5361180.1"/>
    <property type="molecule type" value="Genomic_DNA"/>
</dbReference>
<evidence type="ECO:0000256" key="1">
    <source>
        <dbReference type="SAM" id="MobiDB-lite"/>
    </source>
</evidence>
<evidence type="ECO:0000313" key="3">
    <source>
        <dbReference type="Proteomes" id="UP000559256"/>
    </source>
</evidence>
<gene>
    <name evidence="2" type="ORF">D9758_009044</name>
</gene>
<protein>
    <submittedName>
        <fullName evidence="2">Uncharacterized protein</fullName>
    </submittedName>
</protein>
<feature type="compositionally biased region" description="Low complexity" evidence="1">
    <location>
        <begin position="340"/>
        <end position="360"/>
    </location>
</feature>
<feature type="compositionally biased region" description="Polar residues" evidence="1">
    <location>
        <begin position="304"/>
        <end position="339"/>
    </location>
</feature>
<comment type="caution">
    <text evidence="2">The sequence shown here is derived from an EMBL/GenBank/DDBJ whole genome shotgun (WGS) entry which is preliminary data.</text>
</comment>
<evidence type="ECO:0000313" key="2">
    <source>
        <dbReference type="EMBL" id="KAF5361180.1"/>
    </source>
</evidence>
<feature type="compositionally biased region" description="Polar residues" evidence="1">
    <location>
        <begin position="1"/>
        <end position="22"/>
    </location>
</feature>
<dbReference type="Proteomes" id="UP000559256">
    <property type="component" value="Unassembled WGS sequence"/>
</dbReference>
<feature type="region of interest" description="Disordered" evidence="1">
    <location>
        <begin position="113"/>
        <end position="186"/>
    </location>
</feature>
<feature type="region of interest" description="Disordered" evidence="1">
    <location>
        <begin position="253"/>
        <end position="378"/>
    </location>
</feature>
<name>A0A8H5GAG1_9AGAR</name>
<feature type="compositionally biased region" description="Basic and acidic residues" evidence="1">
    <location>
        <begin position="23"/>
        <end position="39"/>
    </location>
</feature>
<feature type="region of interest" description="Disordered" evidence="1">
    <location>
        <begin position="1"/>
        <end position="39"/>
    </location>
</feature>
<feature type="compositionally biased region" description="Low complexity" evidence="1">
    <location>
        <begin position="165"/>
        <end position="174"/>
    </location>
</feature>
<proteinExistence type="predicted"/>
<dbReference type="AlphaFoldDB" id="A0A8H5GAG1"/>
<reference evidence="2 3" key="1">
    <citation type="journal article" date="2020" name="ISME J.">
        <title>Uncovering the hidden diversity of litter-decomposition mechanisms in mushroom-forming fungi.</title>
        <authorList>
            <person name="Floudas D."/>
            <person name="Bentzer J."/>
            <person name="Ahren D."/>
            <person name="Johansson T."/>
            <person name="Persson P."/>
            <person name="Tunlid A."/>
        </authorList>
    </citation>
    <scope>NUCLEOTIDE SEQUENCE [LARGE SCALE GENOMIC DNA]</scope>
    <source>
        <strain evidence="2 3">CBS 291.85</strain>
    </source>
</reference>